<feature type="chain" id="PRO_5032888772" evidence="6">
    <location>
        <begin position="34"/>
        <end position="712"/>
    </location>
</feature>
<dbReference type="InterPro" id="IPR001362">
    <property type="entry name" value="Glyco_hydro_32"/>
</dbReference>
<dbReference type="GO" id="GO:0004575">
    <property type="term" value="F:sucrose alpha-glucosidase activity"/>
    <property type="evidence" value="ECO:0007669"/>
    <property type="project" value="TreeGrafter"/>
</dbReference>
<dbReference type="PANTHER" id="PTHR42800">
    <property type="entry name" value="EXOINULINASE INUD (AFU_ORTHOLOGUE AFUA_5G00480)"/>
    <property type="match status" value="1"/>
</dbReference>
<dbReference type="InterPro" id="IPR013148">
    <property type="entry name" value="Glyco_hydro_32_N"/>
</dbReference>
<evidence type="ECO:0000256" key="4">
    <source>
        <dbReference type="RuleBase" id="RU362110"/>
    </source>
</evidence>
<feature type="region of interest" description="Disordered" evidence="5">
    <location>
        <begin position="33"/>
        <end position="53"/>
    </location>
</feature>
<organism evidence="9 10">
    <name type="scientific">Allostreptomyces psammosilenae</name>
    <dbReference type="NCBI Taxonomy" id="1892865"/>
    <lineage>
        <taxon>Bacteria</taxon>
        <taxon>Bacillati</taxon>
        <taxon>Actinomycetota</taxon>
        <taxon>Actinomycetes</taxon>
        <taxon>Kitasatosporales</taxon>
        <taxon>Streptomycetaceae</taxon>
        <taxon>Allostreptomyces</taxon>
    </lineage>
</organism>
<evidence type="ECO:0000256" key="5">
    <source>
        <dbReference type="SAM" id="MobiDB-lite"/>
    </source>
</evidence>
<evidence type="ECO:0000313" key="9">
    <source>
        <dbReference type="EMBL" id="NYI05163.1"/>
    </source>
</evidence>
<dbReference type="EC" id="3.2.1.26" evidence="9"/>
<reference evidence="9 10" key="1">
    <citation type="submission" date="2020-07" db="EMBL/GenBank/DDBJ databases">
        <title>Sequencing the genomes of 1000 actinobacteria strains.</title>
        <authorList>
            <person name="Klenk H.-P."/>
        </authorList>
    </citation>
    <scope>NUCLEOTIDE SEQUENCE [LARGE SCALE GENOMIC DNA]</scope>
    <source>
        <strain evidence="9 10">DSM 42178</strain>
    </source>
</reference>
<evidence type="ECO:0000313" key="10">
    <source>
        <dbReference type="Proteomes" id="UP000567795"/>
    </source>
</evidence>
<feature type="domain" description="Glycosyl hydrolase family 32 N-terminal" evidence="7">
    <location>
        <begin position="49"/>
        <end position="289"/>
    </location>
</feature>
<comment type="similarity">
    <text evidence="1 4">Belongs to the glycosyl hydrolase 32 family.</text>
</comment>
<name>A0A852ZS01_9ACTN</name>
<gene>
    <name evidence="9" type="ORF">FHU37_002106</name>
</gene>
<evidence type="ECO:0000256" key="2">
    <source>
        <dbReference type="ARBA" id="ARBA00022801"/>
    </source>
</evidence>
<dbReference type="SUPFAM" id="SSF75005">
    <property type="entry name" value="Arabinanase/levansucrase/invertase"/>
    <property type="match status" value="1"/>
</dbReference>
<dbReference type="EC" id="3.2.1.65" evidence="9"/>
<feature type="domain" description="Glycosyl hydrolase family 32 N-terminal" evidence="7">
    <location>
        <begin position="456"/>
        <end position="531"/>
    </location>
</feature>
<dbReference type="PANTHER" id="PTHR42800:SF1">
    <property type="entry name" value="EXOINULINASE INUD (AFU_ORTHOLOGUE AFUA_5G00480)"/>
    <property type="match status" value="1"/>
</dbReference>
<evidence type="ECO:0000256" key="3">
    <source>
        <dbReference type="ARBA" id="ARBA00023295"/>
    </source>
</evidence>
<dbReference type="GO" id="GO:0005737">
    <property type="term" value="C:cytoplasm"/>
    <property type="evidence" value="ECO:0007669"/>
    <property type="project" value="TreeGrafter"/>
</dbReference>
<dbReference type="Pfam" id="PF00251">
    <property type="entry name" value="Glyco_hydro_32N"/>
    <property type="match status" value="2"/>
</dbReference>
<dbReference type="Gene3D" id="2.115.10.20">
    <property type="entry name" value="Glycosyl hydrolase domain, family 43"/>
    <property type="match status" value="2"/>
</dbReference>
<dbReference type="GO" id="GO:0031219">
    <property type="term" value="F:levanase activity"/>
    <property type="evidence" value="ECO:0007669"/>
    <property type="project" value="UniProtKB-EC"/>
</dbReference>
<keyword evidence="3 4" id="KW-0326">Glycosidase</keyword>
<keyword evidence="6" id="KW-0732">Signal</keyword>
<dbReference type="Gene3D" id="2.60.120.560">
    <property type="entry name" value="Exo-inulinase, domain 1"/>
    <property type="match status" value="1"/>
</dbReference>
<keyword evidence="2 4" id="KW-0378">Hydrolase</keyword>
<dbReference type="InterPro" id="IPR013320">
    <property type="entry name" value="ConA-like_dom_sf"/>
</dbReference>
<dbReference type="PROSITE" id="PS00609">
    <property type="entry name" value="GLYCOSYL_HYDROL_F32"/>
    <property type="match status" value="1"/>
</dbReference>
<comment type="caution">
    <text evidence="9">The sequence shown here is derived from an EMBL/GenBank/DDBJ whole genome shotgun (WGS) entry which is preliminary data.</text>
</comment>
<feature type="domain" description="Glycosyl hydrolase family 32 C-terminal" evidence="8">
    <location>
        <begin position="562"/>
        <end position="689"/>
    </location>
</feature>
<protein>
    <submittedName>
        <fullName evidence="9">Beta-fructofuranosidase/levanase</fullName>
        <ecNumber evidence="9">3.2.1.26</ecNumber>
        <ecNumber evidence="9">3.2.1.65</ecNumber>
    </submittedName>
</protein>
<evidence type="ECO:0000256" key="1">
    <source>
        <dbReference type="ARBA" id="ARBA00009902"/>
    </source>
</evidence>
<dbReference type="InterPro" id="IPR023296">
    <property type="entry name" value="Glyco_hydro_beta-prop_sf"/>
</dbReference>
<dbReference type="EMBL" id="JACBZD010000001">
    <property type="protein sequence ID" value="NYI05163.1"/>
    <property type="molecule type" value="Genomic_DNA"/>
</dbReference>
<evidence type="ECO:0000256" key="6">
    <source>
        <dbReference type="SAM" id="SignalP"/>
    </source>
</evidence>
<dbReference type="InterPro" id="IPR018053">
    <property type="entry name" value="Glyco_hydro_32_AS"/>
</dbReference>
<dbReference type="InterPro" id="IPR013189">
    <property type="entry name" value="Glyco_hydro_32_C"/>
</dbReference>
<dbReference type="AlphaFoldDB" id="A0A852ZS01"/>
<dbReference type="CDD" id="cd18622">
    <property type="entry name" value="GH32_Inu-like"/>
    <property type="match status" value="1"/>
</dbReference>
<proteinExistence type="inferred from homology"/>
<evidence type="ECO:0000259" key="8">
    <source>
        <dbReference type="Pfam" id="PF08244"/>
    </source>
</evidence>
<feature type="signal peptide" evidence="6">
    <location>
        <begin position="1"/>
        <end position="33"/>
    </location>
</feature>
<sequence length="712" mass="76757">MLRRRGGPLALVATAVVAVALSLAAIAAGGATAAAGSPDTDHPHRPQLHYTPAQNWMNDPNGLVYHDGVYHLFYQYNPQGNSWGNMSWGHATSPDLIHWTERPVAIPYSPEEAIFSGSVVVDTANTSGLGSPGNPAMVAVYTSVYGPGTGREGIQAQSLAYSTDGGDTWTKYQNNPVLDIGEREFRDPKVFWYEPGGYWVMAAVLADSRVVKFYRSGDLKSWTWLSDFGPHGATGGLWEVPDLFELPVDGNPANTKWVLTVNMNTGSVAGGSGGQYFVGEFDGTTFTAENVPPPGPEVPPGVVFADFENGYGAWTVRNDPAGGDGPFGTAPAAGTLPGQQTVSGHLGGHLLNSFVGGDAPQGTASSPEFTIGEPYINLLVGGGAHRTPPAETSVNLIVDGQRVRTASGRDSERLDWVAWDVRDLIGRRARIEVRDLVSGGWGHILLDQVTFSLEPARSELERYDWLDHGRDYYAAVSFNHVPDGRRIMLGWMSNWDYAGAVPTDPWRGTMSLPREVTLATVDGRPRLVQRPVRELARLYEPISYQRADWRIGAGTWTLPARAQGTLLEIEATFRPETAREFGLVVRGSSTGQRTVIRYDPAAQRLSLDRTASGDVGFHPSFPSISSATLRPDANGEVTLRVVVDRASVEVFADGGRTVLTDIVFPDLSSDDVAVYATGGRAVVEHLSVRPLRGYRDGHPTAGYPTTGYPVTG</sequence>
<accession>A0A852ZS01</accession>
<dbReference type="SUPFAM" id="SSF49899">
    <property type="entry name" value="Concanavalin A-like lectins/glucanases"/>
    <property type="match status" value="1"/>
</dbReference>
<dbReference type="GO" id="GO:0005987">
    <property type="term" value="P:sucrose catabolic process"/>
    <property type="evidence" value="ECO:0007669"/>
    <property type="project" value="TreeGrafter"/>
</dbReference>
<keyword evidence="10" id="KW-1185">Reference proteome</keyword>
<evidence type="ECO:0000259" key="7">
    <source>
        <dbReference type="Pfam" id="PF00251"/>
    </source>
</evidence>
<dbReference type="SMART" id="SM00640">
    <property type="entry name" value="Glyco_32"/>
    <property type="match status" value="1"/>
</dbReference>
<dbReference type="RefSeq" id="WP_179813952.1">
    <property type="nucleotide sequence ID" value="NZ_JACBZD010000001.1"/>
</dbReference>
<dbReference type="Pfam" id="PF08244">
    <property type="entry name" value="Glyco_hydro_32C"/>
    <property type="match status" value="1"/>
</dbReference>
<dbReference type="Proteomes" id="UP000567795">
    <property type="component" value="Unassembled WGS sequence"/>
</dbReference>